<evidence type="ECO:0000256" key="1">
    <source>
        <dbReference type="ARBA" id="ARBA00004123"/>
    </source>
</evidence>
<dbReference type="GO" id="GO:0009791">
    <property type="term" value="P:post-embryonic development"/>
    <property type="evidence" value="ECO:0007669"/>
    <property type="project" value="UniProtKB-ARBA"/>
</dbReference>
<organism evidence="15 16">
    <name type="scientific">Polypedilum vanderplanki</name>
    <name type="common">Sleeping chironomid midge</name>
    <dbReference type="NCBI Taxonomy" id="319348"/>
    <lineage>
        <taxon>Eukaryota</taxon>
        <taxon>Metazoa</taxon>
        <taxon>Ecdysozoa</taxon>
        <taxon>Arthropoda</taxon>
        <taxon>Hexapoda</taxon>
        <taxon>Insecta</taxon>
        <taxon>Pterygota</taxon>
        <taxon>Neoptera</taxon>
        <taxon>Endopterygota</taxon>
        <taxon>Diptera</taxon>
        <taxon>Nematocera</taxon>
        <taxon>Chironomoidea</taxon>
        <taxon>Chironomidae</taxon>
        <taxon>Chironominae</taxon>
        <taxon>Polypedilum</taxon>
        <taxon>Polypedilum</taxon>
    </lineage>
</organism>
<feature type="domain" description="C2H2-type" evidence="14">
    <location>
        <begin position="800"/>
        <end position="827"/>
    </location>
</feature>
<evidence type="ECO:0000256" key="3">
    <source>
        <dbReference type="ARBA" id="ARBA00022723"/>
    </source>
</evidence>
<evidence type="ECO:0000256" key="7">
    <source>
        <dbReference type="ARBA" id="ARBA00023015"/>
    </source>
</evidence>
<dbReference type="FunFam" id="3.30.160.60:FF:000570">
    <property type="entry name" value="Spalt like transcription factor 3"/>
    <property type="match status" value="1"/>
</dbReference>
<keyword evidence="2" id="KW-0597">Phosphoprotein</keyword>
<keyword evidence="5 12" id="KW-0863">Zinc-finger</keyword>
<evidence type="ECO:0000259" key="14">
    <source>
        <dbReference type="PROSITE" id="PS50157"/>
    </source>
</evidence>
<dbReference type="Gene3D" id="3.30.160.60">
    <property type="entry name" value="Classic Zinc Finger"/>
    <property type="match status" value="7"/>
</dbReference>
<feature type="region of interest" description="Disordered" evidence="13">
    <location>
        <begin position="224"/>
        <end position="268"/>
    </location>
</feature>
<feature type="region of interest" description="Disordered" evidence="13">
    <location>
        <begin position="296"/>
        <end position="326"/>
    </location>
</feature>
<evidence type="ECO:0000256" key="13">
    <source>
        <dbReference type="SAM" id="MobiDB-lite"/>
    </source>
</evidence>
<evidence type="ECO:0000256" key="8">
    <source>
        <dbReference type="ARBA" id="ARBA00023125"/>
    </source>
</evidence>
<feature type="region of interest" description="Disordered" evidence="13">
    <location>
        <begin position="894"/>
        <end position="946"/>
    </location>
</feature>
<dbReference type="Pfam" id="PF00096">
    <property type="entry name" value="zf-C2H2"/>
    <property type="match status" value="4"/>
</dbReference>
<dbReference type="InterPro" id="IPR036236">
    <property type="entry name" value="Znf_C2H2_sf"/>
</dbReference>
<feature type="compositionally biased region" description="Acidic residues" evidence="13">
    <location>
        <begin position="254"/>
        <end position="267"/>
    </location>
</feature>
<dbReference type="GO" id="GO:0005634">
    <property type="term" value="C:nucleus"/>
    <property type="evidence" value="ECO:0007669"/>
    <property type="project" value="UniProtKB-SubCell"/>
</dbReference>
<dbReference type="GO" id="GO:0061061">
    <property type="term" value="P:muscle structure development"/>
    <property type="evidence" value="ECO:0007669"/>
    <property type="project" value="UniProtKB-ARBA"/>
</dbReference>
<feature type="domain" description="C2H2-type" evidence="14">
    <location>
        <begin position="410"/>
        <end position="437"/>
    </location>
</feature>
<feature type="compositionally biased region" description="Basic and acidic residues" evidence="13">
    <location>
        <begin position="224"/>
        <end position="240"/>
    </location>
</feature>
<dbReference type="GO" id="GO:0048646">
    <property type="term" value="P:anatomical structure formation involved in morphogenesis"/>
    <property type="evidence" value="ECO:0007669"/>
    <property type="project" value="UniProtKB-ARBA"/>
</dbReference>
<reference evidence="15" key="1">
    <citation type="submission" date="2021-03" db="EMBL/GenBank/DDBJ databases">
        <title>Chromosome level genome of the anhydrobiotic midge Polypedilum vanderplanki.</title>
        <authorList>
            <person name="Yoshida Y."/>
            <person name="Kikawada T."/>
            <person name="Gusev O."/>
        </authorList>
    </citation>
    <scope>NUCLEOTIDE SEQUENCE</scope>
    <source>
        <strain evidence="15">NIAS01</strain>
        <tissue evidence="15">Whole body or cell culture</tissue>
    </source>
</reference>
<dbReference type="PROSITE" id="PS00028">
    <property type="entry name" value="ZINC_FINGER_C2H2_1"/>
    <property type="match status" value="7"/>
</dbReference>
<feature type="region of interest" description="Disordered" evidence="13">
    <location>
        <begin position="1"/>
        <end position="60"/>
    </location>
</feature>
<evidence type="ECO:0000313" key="16">
    <source>
        <dbReference type="Proteomes" id="UP001107558"/>
    </source>
</evidence>
<gene>
    <name evidence="15" type="ORF">PVAND_005661</name>
</gene>
<feature type="compositionally biased region" description="Low complexity" evidence="13">
    <location>
        <begin position="632"/>
        <end position="644"/>
    </location>
</feature>
<dbReference type="FunFam" id="3.30.160.60:FF:000341">
    <property type="entry name" value="Spalt-like transcription factor 1"/>
    <property type="match status" value="1"/>
</dbReference>
<dbReference type="InterPro" id="IPR051565">
    <property type="entry name" value="Sal_C2H2-zinc-finger"/>
</dbReference>
<keyword evidence="9" id="KW-0804">Transcription</keyword>
<feature type="compositionally biased region" description="Low complexity" evidence="13">
    <location>
        <begin position="704"/>
        <end position="718"/>
    </location>
</feature>
<evidence type="ECO:0000256" key="6">
    <source>
        <dbReference type="ARBA" id="ARBA00022833"/>
    </source>
</evidence>
<dbReference type="PANTHER" id="PTHR23233">
    <property type="entry name" value="SAL-LIKE PROTEIN"/>
    <property type="match status" value="1"/>
</dbReference>
<evidence type="ECO:0000256" key="9">
    <source>
        <dbReference type="ARBA" id="ARBA00023163"/>
    </source>
</evidence>
<evidence type="ECO:0000313" key="15">
    <source>
        <dbReference type="EMBL" id="KAG5675787.1"/>
    </source>
</evidence>
<comment type="similarity">
    <text evidence="11">Belongs to the sal C2H2-type zinc-finger protein family.</text>
</comment>
<dbReference type="GO" id="GO:0008270">
    <property type="term" value="F:zinc ion binding"/>
    <property type="evidence" value="ECO:0007669"/>
    <property type="project" value="UniProtKB-KW"/>
</dbReference>
<feature type="compositionally biased region" description="Basic and acidic residues" evidence="13">
    <location>
        <begin position="667"/>
        <end position="686"/>
    </location>
</feature>
<feature type="compositionally biased region" description="Acidic residues" evidence="13">
    <location>
        <begin position="904"/>
        <end position="913"/>
    </location>
</feature>
<feature type="domain" description="C2H2-type" evidence="14">
    <location>
        <begin position="438"/>
        <end position="465"/>
    </location>
</feature>
<dbReference type="PROSITE" id="PS50157">
    <property type="entry name" value="ZINC_FINGER_C2H2_2"/>
    <property type="match status" value="7"/>
</dbReference>
<comment type="caution">
    <text evidence="15">The sequence shown here is derived from an EMBL/GenBank/DDBJ whole genome shotgun (WGS) entry which is preliminary data.</text>
</comment>
<feature type="compositionally biased region" description="Polar residues" evidence="13">
    <location>
        <begin position="995"/>
        <end position="1014"/>
    </location>
</feature>
<dbReference type="SUPFAM" id="SSF57667">
    <property type="entry name" value="beta-beta-alpha zinc fingers"/>
    <property type="match status" value="4"/>
</dbReference>
<feature type="compositionally biased region" description="Basic and acidic residues" evidence="13">
    <location>
        <begin position="574"/>
        <end position="588"/>
    </location>
</feature>
<keyword evidence="6" id="KW-0862">Zinc</keyword>
<dbReference type="FunFam" id="3.30.160.60:FF:000025">
    <property type="entry name" value="Spalt-like transcription factor 1"/>
    <property type="match status" value="1"/>
</dbReference>
<dbReference type="PANTHER" id="PTHR23233:SF87">
    <property type="entry name" value="HOMEOTIC PROTEIN SPALT-MAJOR"/>
    <property type="match status" value="1"/>
</dbReference>
<keyword evidence="3" id="KW-0479">Metal-binding</keyword>
<dbReference type="FunFam" id="3.30.160.60:FF:002381">
    <property type="entry name" value="Putative spalt protein"/>
    <property type="match status" value="1"/>
</dbReference>
<feature type="compositionally biased region" description="Basic residues" evidence="13">
    <location>
        <begin position="645"/>
        <end position="654"/>
    </location>
</feature>
<keyword evidence="4" id="KW-0677">Repeat</keyword>
<protein>
    <recommendedName>
        <fullName evidence="14">C2H2-type domain-containing protein</fullName>
    </recommendedName>
</protein>
<dbReference type="OrthoDB" id="8749569at2759"/>
<feature type="compositionally biased region" description="Basic and acidic residues" evidence="13">
    <location>
        <begin position="101"/>
        <end position="114"/>
    </location>
</feature>
<dbReference type="FunFam" id="3.30.160.60:FF:000708">
    <property type="entry name" value="Sal-like protein 1"/>
    <property type="match status" value="1"/>
</dbReference>
<evidence type="ECO:0000256" key="12">
    <source>
        <dbReference type="PROSITE-ProRule" id="PRU00042"/>
    </source>
</evidence>
<dbReference type="InterPro" id="IPR013087">
    <property type="entry name" value="Znf_C2H2_type"/>
</dbReference>
<dbReference type="GO" id="GO:0001708">
    <property type="term" value="P:cell fate specification"/>
    <property type="evidence" value="ECO:0007669"/>
    <property type="project" value="UniProtKB-ARBA"/>
</dbReference>
<sequence length="1229" mass="137402">MIQLDSIGYRNNADSESNSVHEQDLKEEISCDDKENSIDNSRSSSSKQKKRQNNLTESSTAVAAFGMAECETVRRGGSSSVGDTEGEDVNGNLEDVNGKSIGKEEIVDDEHSAVDDNETEPGEINFNQSSALEMQAHQAAAASAMNEANALFNNAAMFQPGMSMQTFQNAIAQFTANAIANNMDNETVMKNLTILQSALFTLQQQQFLQFQLIQHLQSQLVNKKGDGSEVGSEKLNSKADESDDEEQDAKMKDDDIDEEEGELDEIEQQQMIERQNQIHKRLMESKHFNKMQETLMKESENRNSKSKSSSSNSHENGESDALSNLKKSTDDSINSFSNNFSLASNIITDHDPTTQISESTNSLAMLEKKAQEVLNSASQGILSNNLLDELAFANDKASPNGRTDSALFKHRCRYCGKIFGSDSSLQIHIRSHTGERPYKCNVCGSRFTTKGNLKVHFQRHSDKYPHIPMNPNPVPEHLDKYFPPLVPSEALKEMPNAPPQTTPPFPNIDSRQFPQRGFFPDFYLPRPPLDIFNSVAAAAAGDASSSSSSRNPVDLSQVKKPESPHHFRLSPEVVIHEDEPPKQTIKEEPADETLDLSEKSSSKSSRPVASSPPPDSSIQTVRPPAITQPLRISSPNINNSTNSNHHPHHLHHRSLEHLQQQQQQRQQLEREKEEAQRNAGAEKEFNARAATKSNNSVESLAKVPSVSPPSSSSSTSGSLYQDTVLDPNYFSAHLPRPDSNDSSWENFIEISNETSKLQELVDNLDNKNIEPNQCLVCKKVLSCRSALQMHYRVHTGERPFRCKICGRSFTTKGNLKTHMSVHRIKPPMRTLHQCPVCHQKFSNIFVLQQHIRLHTGEMTDLTPDQIRAAEIREFPEHGEMKMPPYGLRMPEFQSQKRAATADHSDDENDIEMNEESREKPSKVQKKNHNNNNNNNNGTGEGIRVKTGLTSPDIENHVEDLRAMNLQRLSVQSNDDYSRDSSPVSPSISEAKRLRSSSPQNNRHTPPSGLSNRSPIATPPANERPFPYGAPFLGMPQFPPFINRPPFMANVPIVPSTANMAPFGLFGVRGNTTTCNICFKTFACNSALEIHYRSHTKERPYKCTICDRGFSTKGNMKQHMLTHKIRDMFGNSNSGDESRLSSNGGHTSDSQSNHNNNNQQINFAIKLEKSRSPSNYENDDKNDINEDDDEVKENGKEPNDDEEGFSFKREPDLKKWCNKLNEMPENIAAS</sequence>
<dbReference type="AlphaFoldDB" id="A0A9J6C1V0"/>
<feature type="domain" description="C2H2-type" evidence="14">
    <location>
        <begin position="1100"/>
        <end position="1122"/>
    </location>
</feature>
<feature type="compositionally biased region" description="Basic and acidic residues" evidence="13">
    <location>
        <begin position="19"/>
        <end position="37"/>
    </location>
</feature>
<evidence type="ECO:0000256" key="4">
    <source>
        <dbReference type="ARBA" id="ARBA00022737"/>
    </source>
</evidence>
<proteinExistence type="inferred from homology"/>
<feature type="region of interest" description="Disordered" evidence="13">
    <location>
        <begin position="73"/>
        <end position="120"/>
    </location>
</feature>
<evidence type="ECO:0000256" key="2">
    <source>
        <dbReference type="ARBA" id="ARBA00022553"/>
    </source>
</evidence>
<dbReference type="SMART" id="SM00355">
    <property type="entry name" value="ZnF_C2H2"/>
    <property type="match status" value="7"/>
</dbReference>
<feature type="region of interest" description="Disordered" evidence="13">
    <location>
        <begin position="971"/>
        <end position="1022"/>
    </location>
</feature>
<dbReference type="GO" id="GO:0048513">
    <property type="term" value="P:animal organ development"/>
    <property type="evidence" value="ECO:0007669"/>
    <property type="project" value="UniProtKB-ARBA"/>
</dbReference>
<dbReference type="GO" id="GO:0000981">
    <property type="term" value="F:DNA-binding transcription factor activity, RNA polymerase II-specific"/>
    <property type="evidence" value="ECO:0007669"/>
    <property type="project" value="TreeGrafter"/>
</dbReference>
<keyword evidence="16" id="KW-1185">Reference proteome</keyword>
<feature type="domain" description="C2H2-type" evidence="14">
    <location>
        <begin position="832"/>
        <end position="859"/>
    </location>
</feature>
<keyword evidence="8" id="KW-0238">DNA-binding</keyword>
<dbReference type="GO" id="GO:0048699">
    <property type="term" value="P:generation of neurons"/>
    <property type="evidence" value="ECO:0007669"/>
    <property type="project" value="UniProtKB-ARBA"/>
</dbReference>
<feature type="region of interest" description="Disordered" evidence="13">
    <location>
        <begin position="542"/>
        <end position="719"/>
    </location>
</feature>
<dbReference type="EMBL" id="JADBJN010000002">
    <property type="protein sequence ID" value="KAG5675787.1"/>
    <property type="molecule type" value="Genomic_DNA"/>
</dbReference>
<dbReference type="GO" id="GO:0035107">
    <property type="term" value="P:appendage morphogenesis"/>
    <property type="evidence" value="ECO:0007669"/>
    <property type="project" value="UniProtKB-ARBA"/>
</dbReference>
<feature type="compositionally biased region" description="Low complexity" evidence="13">
    <location>
        <begin position="1147"/>
        <end position="1161"/>
    </location>
</feature>
<evidence type="ECO:0000256" key="11">
    <source>
        <dbReference type="ARBA" id="ARBA00038474"/>
    </source>
</evidence>
<accession>A0A9J6C1V0</accession>
<feature type="compositionally biased region" description="Low complexity" evidence="13">
    <location>
        <begin position="979"/>
        <end position="988"/>
    </location>
</feature>
<feature type="region of interest" description="Disordered" evidence="13">
    <location>
        <begin position="1126"/>
        <end position="1211"/>
    </location>
</feature>
<feature type="domain" description="C2H2-type" evidence="14">
    <location>
        <begin position="772"/>
        <end position="799"/>
    </location>
</feature>
<dbReference type="GO" id="GO:0000978">
    <property type="term" value="F:RNA polymerase II cis-regulatory region sequence-specific DNA binding"/>
    <property type="evidence" value="ECO:0007669"/>
    <property type="project" value="TreeGrafter"/>
</dbReference>
<comment type="subcellular location">
    <subcellularLocation>
        <location evidence="1">Nucleus</location>
    </subcellularLocation>
</comment>
<feature type="compositionally biased region" description="Low complexity" evidence="13">
    <location>
        <begin position="657"/>
        <end position="666"/>
    </location>
</feature>
<keyword evidence="7" id="KW-0805">Transcription regulation</keyword>
<feature type="compositionally biased region" description="Polar residues" evidence="13">
    <location>
        <begin position="1129"/>
        <end position="1146"/>
    </location>
</feature>
<evidence type="ECO:0000256" key="10">
    <source>
        <dbReference type="ARBA" id="ARBA00023242"/>
    </source>
</evidence>
<dbReference type="Proteomes" id="UP001107558">
    <property type="component" value="Chromosome 2"/>
</dbReference>
<feature type="domain" description="C2H2-type" evidence="14">
    <location>
        <begin position="1072"/>
        <end position="1099"/>
    </location>
</feature>
<dbReference type="FunFam" id="3.30.160.60:FF:000215">
    <property type="entry name" value="Spalt-like transcription factor 3"/>
    <property type="match status" value="1"/>
</dbReference>
<evidence type="ECO:0000256" key="5">
    <source>
        <dbReference type="ARBA" id="ARBA00022771"/>
    </source>
</evidence>
<keyword evidence="10" id="KW-0539">Nucleus</keyword>
<name>A0A9J6C1V0_POLVA</name>